<keyword evidence="4" id="KW-1185">Reference proteome</keyword>
<dbReference type="CDD" id="cd06260">
    <property type="entry name" value="DUF820-like"/>
    <property type="match status" value="1"/>
</dbReference>
<dbReference type="Gene3D" id="3.90.1570.10">
    <property type="entry name" value="tt1808, chain A"/>
    <property type="match status" value="1"/>
</dbReference>
<name>A0ABZ0SH92_9GAMM</name>
<dbReference type="RefSeq" id="WP_328985620.1">
    <property type="nucleotide sequence ID" value="NZ_CP121472.1"/>
</dbReference>
<dbReference type="SUPFAM" id="SSF52980">
    <property type="entry name" value="Restriction endonuclease-like"/>
    <property type="match status" value="1"/>
</dbReference>
<organism evidence="3 4">
    <name type="scientific">Thiorhodovibrio winogradskyi</name>
    <dbReference type="NCBI Taxonomy" id="77007"/>
    <lineage>
        <taxon>Bacteria</taxon>
        <taxon>Pseudomonadati</taxon>
        <taxon>Pseudomonadota</taxon>
        <taxon>Gammaproteobacteria</taxon>
        <taxon>Chromatiales</taxon>
        <taxon>Chromatiaceae</taxon>
        <taxon>Thiorhodovibrio</taxon>
    </lineage>
</organism>
<evidence type="ECO:0000313" key="3">
    <source>
        <dbReference type="EMBL" id="WPL19867.1"/>
    </source>
</evidence>
<feature type="domain" description="DUF4351" evidence="2">
    <location>
        <begin position="203"/>
        <end position="260"/>
    </location>
</feature>
<feature type="domain" description="Putative restriction endonuclease" evidence="1">
    <location>
        <begin position="19"/>
        <end position="157"/>
    </location>
</feature>
<proteinExistence type="predicted"/>
<sequence>MSQNPLHQTRGPFFAAQLRDGDPYELSNGHPIECLPAGGRHARANLVGGLAMETDPEVEDAAVDAGYAFGPQDLRAPDIAVGNVPDAPGWIAGVPPLAVEYADSGQDEQELQDKIRELLAAGTRYLWVVRLQGPRRVEVYEPGQPCRTCYPGQALSAAGVLKNPLPVEALYDPQAAHEVALRNLLQRKGYDSLDAVRDQSKAEGKAEGELGLVLRQLDKRLGGLAPALAARIRQLDPAQLTALGDALLDFGQERDLQAWLDRCAGDG</sequence>
<dbReference type="Pfam" id="PF05685">
    <property type="entry name" value="Uma2"/>
    <property type="match status" value="1"/>
</dbReference>
<dbReference type="PANTHER" id="PTHR35586">
    <property type="entry name" value="SLL1691 PROTEIN"/>
    <property type="match status" value="1"/>
</dbReference>
<dbReference type="PANTHER" id="PTHR35586:SF2">
    <property type="entry name" value="SLL1542 PROTEIN"/>
    <property type="match status" value="1"/>
</dbReference>
<evidence type="ECO:0000313" key="4">
    <source>
        <dbReference type="Proteomes" id="UP001432180"/>
    </source>
</evidence>
<protein>
    <recommendedName>
        <fullName evidence="5">Restriction endonuclease domain-containing protein</fullName>
    </recommendedName>
</protein>
<evidence type="ECO:0000259" key="2">
    <source>
        <dbReference type="Pfam" id="PF14261"/>
    </source>
</evidence>
<dbReference type="InterPro" id="IPR011335">
    <property type="entry name" value="Restrct_endonuc-II-like"/>
</dbReference>
<dbReference type="EMBL" id="CP121472">
    <property type="protein sequence ID" value="WPL19867.1"/>
    <property type="molecule type" value="Genomic_DNA"/>
</dbReference>
<dbReference type="InterPro" id="IPR008538">
    <property type="entry name" value="Uma2"/>
</dbReference>
<accession>A0ABZ0SH92</accession>
<dbReference type="InterPro" id="IPR012296">
    <property type="entry name" value="Nuclease_put_TT1808"/>
</dbReference>
<evidence type="ECO:0000259" key="1">
    <source>
        <dbReference type="Pfam" id="PF05685"/>
    </source>
</evidence>
<reference evidence="3 4" key="1">
    <citation type="journal article" date="2023" name="Microorganisms">
        <title>Thiorhodovibrio frisius and Trv. litoralis spp. nov., Two Novel Members from a Clade of Fastidious Purple Sulfur Bacteria That Exhibit Unique Red-Shifted Light-Harvesting Capabilities.</title>
        <authorList>
            <person name="Methner A."/>
            <person name="Kuzyk S.B."/>
            <person name="Petersen J."/>
            <person name="Bauer S."/>
            <person name="Brinkmann H."/>
            <person name="Sichau K."/>
            <person name="Wanner G."/>
            <person name="Wolf J."/>
            <person name="Neumann-Schaal M."/>
            <person name="Henke P."/>
            <person name="Tank M."/>
            <person name="Sproer C."/>
            <person name="Bunk B."/>
            <person name="Overmann J."/>
        </authorList>
    </citation>
    <scope>NUCLEOTIDE SEQUENCE [LARGE SCALE GENOMIC DNA]</scope>
    <source>
        <strain evidence="3 4">DSM 6702</strain>
    </source>
</reference>
<dbReference type="InterPro" id="IPR025587">
    <property type="entry name" value="DUF4351"/>
</dbReference>
<dbReference type="Pfam" id="PF14261">
    <property type="entry name" value="DUF4351"/>
    <property type="match status" value="1"/>
</dbReference>
<gene>
    <name evidence="3" type="ORF">Thiowin_05014</name>
</gene>
<evidence type="ECO:0008006" key="5">
    <source>
        <dbReference type="Google" id="ProtNLM"/>
    </source>
</evidence>
<dbReference type="Proteomes" id="UP001432180">
    <property type="component" value="Chromosome"/>
</dbReference>